<sequence>MAEEKIQLAASVFSTSREGILITSADGAIIDVNDAFTQITGYSRDDAMGQNPRMLSSGKQDKVVYEALWHSLITTGYWFGELWNRHKNGEMYAENLSISAVRDADGITRHYVGLFSDITSTKMHAQQMERIAHYDALTGLPNRVLLSDRLQLAMAQTQRRGQQLAVAFLDLDGFKAVNDKQGHEAGDQLLVALANHMKRALRDGDTLARLGGDEFVAVLVDLADVNACQPLLSRLLAAAAQQIHYGDHQLQVSASLGVTFYPQSEDIDADQLLRQADQAMYQAKLAGKNRYHIFDAHQDSSIRGHHENVEDIRRAICAEEFVLYYQPKVNMRTGEVIGAEALIRWQHPEKGLLLPAAFLPVIEDHPLAVTLGTWVIDTALTQLETWHAAGLNIAISVNVCARQLQQTDFVQYLSDILAAHPNVQPADLELEVLETSALEDLEHVSNVIKGCQDIGVKFALDDFGTGYSSLTYLKRLPVSSLKIDQSFVHDMLVDPDDLAIVEGVLSLATAFYRHAIAEGVETIEHGRLLLQFGCELAQGYGIARPMPAHKIVDWTATWTPDPSWVDLVLVNRDDLSVLYAGVQHRAWVTAMEKCLKGGQETPAPLNHLRSRLGLWLEGKGHAQYNGQPAFQAIKQWCDHVHLQTKELCQLQASARISEALTRLAALQELTDTLLEQVNLLVQENRTKV</sequence>
<dbReference type="EMBL" id="LUUH01000070">
    <property type="protein sequence ID" value="OAI01325.1"/>
    <property type="molecule type" value="Genomic_DNA"/>
</dbReference>
<dbReference type="InterPro" id="IPR052155">
    <property type="entry name" value="Biofilm_reg_signaling"/>
</dbReference>
<dbReference type="InterPro" id="IPR000700">
    <property type="entry name" value="PAS-assoc_C"/>
</dbReference>
<dbReference type="InterPro" id="IPR001610">
    <property type="entry name" value="PAC"/>
</dbReference>
<dbReference type="Gene3D" id="3.20.20.450">
    <property type="entry name" value="EAL domain"/>
    <property type="match status" value="1"/>
</dbReference>
<comment type="cofactor">
    <cofactor evidence="1">
        <name>Mg(2+)</name>
        <dbReference type="ChEBI" id="CHEBI:18420"/>
    </cofactor>
</comment>
<dbReference type="SMART" id="SM00052">
    <property type="entry name" value="EAL"/>
    <property type="match status" value="1"/>
</dbReference>
<dbReference type="Gene3D" id="3.30.70.270">
    <property type="match status" value="1"/>
</dbReference>
<dbReference type="SUPFAM" id="SSF141868">
    <property type="entry name" value="EAL domain-like"/>
    <property type="match status" value="1"/>
</dbReference>
<dbReference type="SMART" id="SM00086">
    <property type="entry name" value="PAC"/>
    <property type="match status" value="1"/>
</dbReference>
<dbReference type="Proteomes" id="UP000077763">
    <property type="component" value="Unassembled WGS sequence"/>
</dbReference>
<dbReference type="PROSITE" id="PS50887">
    <property type="entry name" value="GGDEF"/>
    <property type="match status" value="1"/>
</dbReference>
<dbReference type="Gene3D" id="3.30.450.20">
    <property type="entry name" value="PAS domain"/>
    <property type="match status" value="1"/>
</dbReference>
<feature type="domain" description="EAL" evidence="4">
    <location>
        <begin position="305"/>
        <end position="559"/>
    </location>
</feature>
<feature type="domain" description="GGDEF" evidence="5">
    <location>
        <begin position="162"/>
        <end position="296"/>
    </location>
</feature>
<dbReference type="Pfam" id="PF13426">
    <property type="entry name" value="PAS_9"/>
    <property type="match status" value="1"/>
</dbReference>
<dbReference type="SMART" id="SM00267">
    <property type="entry name" value="GGDEF"/>
    <property type="match status" value="1"/>
</dbReference>
<evidence type="ECO:0000259" key="5">
    <source>
        <dbReference type="PROSITE" id="PS50887"/>
    </source>
</evidence>
<evidence type="ECO:0000259" key="2">
    <source>
        <dbReference type="PROSITE" id="PS50112"/>
    </source>
</evidence>
<evidence type="ECO:0000259" key="4">
    <source>
        <dbReference type="PROSITE" id="PS50883"/>
    </source>
</evidence>
<evidence type="ECO:0000259" key="3">
    <source>
        <dbReference type="PROSITE" id="PS50113"/>
    </source>
</evidence>
<dbReference type="PROSITE" id="PS50113">
    <property type="entry name" value="PAC"/>
    <property type="match status" value="1"/>
</dbReference>
<dbReference type="SUPFAM" id="SSF55073">
    <property type="entry name" value="Nucleotide cyclase"/>
    <property type="match status" value="1"/>
</dbReference>
<dbReference type="NCBIfam" id="TIGR00254">
    <property type="entry name" value="GGDEF"/>
    <property type="match status" value="1"/>
</dbReference>
<dbReference type="AlphaFoldDB" id="A0A177M7H8"/>
<dbReference type="SMART" id="SM00091">
    <property type="entry name" value="PAS"/>
    <property type="match status" value="1"/>
</dbReference>
<dbReference type="InterPro" id="IPR029787">
    <property type="entry name" value="Nucleotide_cyclase"/>
</dbReference>
<dbReference type="InterPro" id="IPR001633">
    <property type="entry name" value="EAL_dom"/>
</dbReference>
<dbReference type="PANTHER" id="PTHR44757">
    <property type="entry name" value="DIGUANYLATE CYCLASE DGCP"/>
    <property type="match status" value="1"/>
</dbReference>
<dbReference type="PROSITE" id="PS50883">
    <property type="entry name" value="EAL"/>
    <property type="match status" value="1"/>
</dbReference>
<dbReference type="GO" id="GO:0003824">
    <property type="term" value="F:catalytic activity"/>
    <property type="evidence" value="ECO:0007669"/>
    <property type="project" value="UniProtKB-ARBA"/>
</dbReference>
<comment type="caution">
    <text evidence="6">The sequence shown here is derived from an EMBL/GenBank/DDBJ whole genome shotgun (WGS) entry which is preliminary data.</text>
</comment>
<dbReference type="CDD" id="cd01948">
    <property type="entry name" value="EAL"/>
    <property type="match status" value="1"/>
</dbReference>
<feature type="domain" description="PAC" evidence="3">
    <location>
        <begin position="78"/>
        <end position="130"/>
    </location>
</feature>
<reference evidence="6 7" key="1">
    <citation type="submission" date="2016-03" db="EMBL/GenBank/DDBJ databases">
        <authorList>
            <person name="Ploux O."/>
        </authorList>
    </citation>
    <scope>NUCLEOTIDE SEQUENCE [LARGE SCALE GENOMIC DNA]</scope>
    <source>
        <strain evidence="6 7">R-45371</strain>
    </source>
</reference>
<evidence type="ECO:0000256" key="1">
    <source>
        <dbReference type="ARBA" id="ARBA00001946"/>
    </source>
</evidence>
<dbReference type="CDD" id="cd00130">
    <property type="entry name" value="PAS"/>
    <property type="match status" value="1"/>
</dbReference>
<dbReference type="Gene3D" id="1.20.120.30">
    <property type="entry name" value="Aspartate receptor, ligand-binding domain"/>
    <property type="match status" value="1"/>
</dbReference>
<accession>A0A177M7H8</accession>
<dbReference type="InterPro" id="IPR000160">
    <property type="entry name" value="GGDEF_dom"/>
</dbReference>
<dbReference type="InterPro" id="IPR000014">
    <property type="entry name" value="PAS"/>
</dbReference>
<feature type="domain" description="PAS" evidence="2">
    <location>
        <begin position="2"/>
        <end position="51"/>
    </location>
</feature>
<dbReference type="NCBIfam" id="TIGR00229">
    <property type="entry name" value="sensory_box"/>
    <property type="match status" value="1"/>
</dbReference>
<dbReference type="FunFam" id="3.30.70.270:FF:000001">
    <property type="entry name" value="Diguanylate cyclase domain protein"/>
    <property type="match status" value="1"/>
</dbReference>
<dbReference type="Pfam" id="PF00563">
    <property type="entry name" value="EAL"/>
    <property type="match status" value="1"/>
</dbReference>
<gene>
    <name evidence="6" type="ORF">A1353_18400</name>
</gene>
<evidence type="ECO:0000313" key="7">
    <source>
        <dbReference type="Proteomes" id="UP000077763"/>
    </source>
</evidence>
<protein>
    <submittedName>
        <fullName evidence="6">Diguanylate cyclase</fullName>
    </submittedName>
</protein>
<dbReference type="InterPro" id="IPR035965">
    <property type="entry name" value="PAS-like_dom_sf"/>
</dbReference>
<dbReference type="CDD" id="cd01949">
    <property type="entry name" value="GGDEF"/>
    <property type="match status" value="1"/>
</dbReference>
<dbReference type="SUPFAM" id="SSF55785">
    <property type="entry name" value="PYP-like sensor domain (PAS domain)"/>
    <property type="match status" value="1"/>
</dbReference>
<dbReference type="PROSITE" id="PS50112">
    <property type="entry name" value="PAS"/>
    <property type="match status" value="1"/>
</dbReference>
<dbReference type="Pfam" id="PF00990">
    <property type="entry name" value="GGDEF"/>
    <property type="match status" value="1"/>
</dbReference>
<dbReference type="InterPro" id="IPR035919">
    <property type="entry name" value="EAL_sf"/>
</dbReference>
<dbReference type="PANTHER" id="PTHR44757:SF2">
    <property type="entry name" value="BIOFILM ARCHITECTURE MAINTENANCE PROTEIN MBAA"/>
    <property type="match status" value="1"/>
</dbReference>
<organism evidence="6 7">
    <name type="scientific">Methylomonas methanica</name>
    <dbReference type="NCBI Taxonomy" id="421"/>
    <lineage>
        <taxon>Bacteria</taxon>
        <taxon>Pseudomonadati</taxon>
        <taxon>Pseudomonadota</taxon>
        <taxon>Gammaproteobacteria</taxon>
        <taxon>Methylococcales</taxon>
        <taxon>Methylococcaceae</taxon>
        <taxon>Methylomonas</taxon>
    </lineage>
</organism>
<name>A0A177M7H8_METMH</name>
<evidence type="ECO:0000313" key="6">
    <source>
        <dbReference type="EMBL" id="OAI01325.1"/>
    </source>
</evidence>
<dbReference type="InterPro" id="IPR043128">
    <property type="entry name" value="Rev_trsase/Diguanyl_cyclase"/>
</dbReference>
<proteinExistence type="predicted"/>